<comment type="caution">
    <text evidence="1">The sequence shown here is derived from an EMBL/GenBank/DDBJ whole genome shotgun (WGS) entry which is preliminary data.</text>
</comment>
<organism evidence="1 2">
    <name type="scientific">Embleya scabrispora</name>
    <dbReference type="NCBI Taxonomy" id="159449"/>
    <lineage>
        <taxon>Bacteria</taxon>
        <taxon>Bacillati</taxon>
        <taxon>Actinomycetota</taxon>
        <taxon>Actinomycetes</taxon>
        <taxon>Kitasatosporales</taxon>
        <taxon>Streptomycetaceae</taxon>
        <taxon>Embleya</taxon>
    </lineage>
</organism>
<protein>
    <submittedName>
        <fullName evidence="1">Uncharacterized protein</fullName>
    </submittedName>
</protein>
<evidence type="ECO:0000313" key="2">
    <source>
        <dbReference type="Proteomes" id="UP000190037"/>
    </source>
</evidence>
<evidence type="ECO:0000313" key="1">
    <source>
        <dbReference type="EMBL" id="OPC76449.1"/>
    </source>
</evidence>
<dbReference type="AlphaFoldDB" id="A0A1T3NI02"/>
<gene>
    <name evidence="1" type="ORF">B4N89_47220</name>
</gene>
<proteinExistence type="predicted"/>
<reference evidence="1 2" key="1">
    <citation type="submission" date="2017-03" db="EMBL/GenBank/DDBJ databases">
        <title>Draft genome sequence of Streptomyces scabrisporus NF3, endophyte isolated from Amphipterygium adstringens.</title>
        <authorList>
            <person name="Vazquez M."/>
            <person name="Ceapa C.D."/>
            <person name="Rodriguez Luna D."/>
            <person name="Sanchez Esquivel S."/>
        </authorList>
    </citation>
    <scope>NUCLEOTIDE SEQUENCE [LARGE SCALE GENOMIC DNA]</scope>
    <source>
        <strain evidence="1 2">NF3</strain>
    </source>
</reference>
<dbReference type="Proteomes" id="UP000190037">
    <property type="component" value="Unassembled WGS sequence"/>
</dbReference>
<sequence length="308" mass="33162">MMIVPVTDLPASDAPFADFDAYTRAVAAVFAVDHARRRGWEPQLADDVYEALAYAIERYEHEHLEEVLADRPPRPPIPAVPADADEWDGAPTRVPDDVPVSGRRQVPGAFTGPTAVSEVGAAGWDEWSYAQAVGVGPFRFGMTVDEVVGAAAGIPGRTSVGDGVPRRATFSRTWRIEVRRGEPTASPLAVTAYVSRAVGLFCVAVDAVHGPRVACDGLALVGRDRAELEREAIAYAQARGVWLRYSITGYAGPDDSGIVMCEQPVGPVMRSRPLFMVTRDGANTEWDSLPPRSTRAAAIPQTDAVCRH</sequence>
<accession>A0A1T3NI02</accession>
<dbReference type="STRING" id="159449.B4N89_47220"/>
<keyword evidence="2" id="KW-1185">Reference proteome</keyword>
<name>A0A1T3NI02_9ACTN</name>
<dbReference type="EMBL" id="MWQN01000007">
    <property type="protein sequence ID" value="OPC76449.1"/>
    <property type="molecule type" value="Genomic_DNA"/>
</dbReference>